<organism evidence="11 12">
    <name type="scientific">Strongylocentrotus purpuratus</name>
    <name type="common">Purple sea urchin</name>
    <dbReference type="NCBI Taxonomy" id="7668"/>
    <lineage>
        <taxon>Eukaryota</taxon>
        <taxon>Metazoa</taxon>
        <taxon>Echinodermata</taxon>
        <taxon>Eleutherozoa</taxon>
        <taxon>Echinozoa</taxon>
        <taxon>Echinoidea</taxon>
        <taxon>Euechinoidea</taxon>
        <taxon>Echinacea</taxon>
        <taxon>Camarodonta</taxon>
        <taxon>Echinidea</taxon>
        <taxon>Strongylocentrotidae</taxon>
        <taxon>Strongylocentrotus</taxon>
    </lineage>
</organism>
<dbReference type="InterPro" id="IPR001841">
    <property type="entry name" value="Znf_RING"/>
</dbReference>
<dbReference type="Pfam" id="PF01436">
    <property type="entry name" value="NHL"/>
    <property type="match status" value="2"/>
</dbReference>
<feature type="domain" description="RING-type" evidence="9">
    <location>
        <begin position="23"/>
        <end position="64"/>
    </location>
</feature>
<dbReference type="GeneID" id="763503"/>
<dbReference type="InterPro" id="IPR013083">
    <property type="entry name" value="Znf_RING/FYVE/PHD"/>
</dbReference>
<dbReference type="PANTHER" id="PTHR25462">
    <property type="entry name" value="BONUS, ISOFORM C-RELATED"/>
    <property type="match status" value="1"/>
</dbReference>
<proteinExistence type="predicted"/>
<accession>A0A7M7HEY2</accession>
<dbReference type="GO" id="GO:0043161">
    <property type="term" value="P:proteasome-mediated ubiquitin-dependent protein catabolic process"/>
    <property type="evidence" value="ECO:0000318"/>
    <property type="project" value="GO_Central"/>
</dbReference>
<dbReference type="OrthoDB" id="654191at2759"/>
<keyword evidence="3 5" id="KW-0863">Zinc-finger</keyword>
<keyword evidence="8" id="KW-0175">Coiled coil</keyword>
<dbReference type="FunFam" id="2.120.10.30:FF:000260">
    <property type="entry name" value="Uncharacterized protein"/>
    <property type="match status" value="1"/>
</dbReference>
<dbReference type="PROSITE" id="PS51125">
    <property type="entry name" value="NHL"/>
    <property type="match status" value="2"/>
</dbReference>
<evidence type="ECO:0000259" key="9">
    <source>
        <dbReference type="PROSITE" id="PS50089"/>
    </source>
</evidence>
<dbReference type="PROSITE" id="PS50194">
    <property type="entry name" value="FILAMIN_REPEAT"/>
    <property type="match status" value="1"/>
</dbReference>
<evidence type="ECO:0000256" key="8">
    <source>
        <dbReference type="SAM" id="Coils"/>
    </source>
</evidence>
<dbReference type="AlphaFoldDB" id="A0A7M7HEY2"/>
<dbReference type="FunFam" id="2.120.10.30:FF:000207">
    <property type="entry name" value="Uncharacterized protein"/>
    <property type="match status" value="1"/>
</dbReference>
<dbReference type="InterPro" id="IPR000315">
    <property type="entry name" value="Znf_B-box"/>
</dbReference>
<dbReference type="Gene3D" id="3.30.40.10">
    <property type="entry name" value="Zinc/RING finger domain, C3HC4 (zinc finger)"/>
    <property type="match status" value="1"/>
</dbReference>
<dbReference type="Gene3D" id="2.60.40.10">
    <property type="entry name" value="Immunoglobulins"/>
    <property type="match status" value="1"/>
</dbReference>
<evidence type="ECO:0000256" key="2">
    <source>
        <dbReference type="ARBA" id="ARBA00022737"/>
    </source>
</evidence>
<dbReference type="SUPFAM" id="SSF57850">
    <property type="entry name" value="RING/U-box"/>
    <property type="match status" value="1"/>
</dbReference>
<dbReference type="SUPFAM" id="SSF81296">
    <property type="entry name" value="E set domains"/>
    <property type="match status" value="1"/>
</dbReference>
<dbReference type="PROSITE" id="PS50089">
    <property type="entry name" value="ZF_RING_2"/>
    <property type="match status" value="1"/>
</dbReference>
<dbReference type="InterPro" id="IPR017868">
    <property type="entry name" value="Filamin/ABP280_repeat-like"/>
</dbReference>
<dbReference type="GO" id="GO:0008270">
    <property type="term" value="F:zinc ion binding"/>
    <property type="evidence" value="ECO:0007669"/>
    <property type="project" value="UniProtKB-KW"/>
</dbReference>
<dbReference type="InterPro" id="IPR013783">
    <property type="entry name" value="Ig-like_fold"/>
</dbReference>
<evidence type="ECO:0000256" key="4">
    <source>
        <dbReference type="ARBA" id="ARBA00022833"/>
    </source>
</evidence>
<keyword evidence="2" id="KW-0677">Repeat</keyword>
<dbReference type="SUPFAM" id="SSF101898">
    <property type="entry name" value="NHL repeat"/>
    <property type="match status" value="1"/>
</dbReference>
<dbReference type="InterPro" id="IPR001258">
    <property type="entry name" value="NHL_repeat"/>
</dbReference>
<feature type="repeat" description="NHL" evidence="7">
    <location>
        <begin position="546"/>
        <end position="589"/>
    </location>
</feature>
<dbReference type="EnsemblMetazoa" id="XM_011665215">
    <property type="protein sequence ID" value="XP_011663517"/>
    <property type="gene ID" value="LOC763503"/>
</dbReference>
<dbReference type="PROSITE" id="PS50119">
    <property type="entry name" value="ZF_BBOX"/>
    <property type="match status" value="1"/>
</dbReference>
<dbReference type="GO" id="GO:0061630">
    <property type="term" value="F:ubiquitin protein ligase activity"/>
    <property type="evidence" value="ECO:0000318"/>
    <property type="project" value="GO_Central"/>
</dbReference>
<dbReference type="InterPro" id="IPR047153">
    <property type="entry name" value="TRIM45/56/19-like"/>
</dbReference>
<evidence type="ECO:0000313" key="12">
    <source>
        <dbReference type="Proteomes" id="UP000007110"/>
    </source>
</evidence>
<dbReference type="PROSITE" id="PS00518">
    <property type="entry name" value="ZF_RING_1"/>
    <property type="match status" value="1"/>
</dbReference>
<name>A0A7M7HEY2_STRPU</name>
<dbReference type="RefSeq" id="XP_011663517.2">
    <property type="nucleotide sequence ID" value="XM_011665215.2"/>
</dbReference>
<feature type="repeat" description="NHL" evidence="7">
    <location>
        <begin position="501"/>
        <end position="542"/>
    </location>
</feature>
<evidence type="ECO:0000259" key="10">
    <source>
        <dbReference type="PROSITE" id="PS50119"/>
    </source>
</evidence>
<evidence type="ECO:0000256" key="1">
    <source>
        <dbReference type="ARBA" id="ARBA00022723"/>
    </source>
</evidence>
<dbReference type="InterPro" id="IPR018957">
    <property type="entry name" value="Znf_C3HC4_RING-type"/>
</dbReference>
<dbReference type="PANTHER" id="PTHR25462:SF229">
    <property type="entry name" value="TRANSCRIPTION INTERMEDIARY FACTOR 1-BETA"/>
    <property type="match status" value="1"/>
</dbReference>
<dbReference type="KEGG" id="spu:763503"/>
<dbReference type="Pfam" id="PF00097">
    <property type="entry name" value="zf-C3HC4"/>
    <property type="match status" value="1"/>
</dbReference>
<feature type="domain" description="B box-type" evidence="10">
    <location>
        <begin position="100"/>
        <end position="141"/>
    </location>
</feature>
<evidence type="ECO:0000256" key="3">
    <source>
        <dbReference type="ARBA" id="ARBA00022771"/>
    </source>
</evidence>
<dbReference type="SUPFAM" id="SSF57845">
    <property type="entry name" value="B-box zinc-binding domain"/>
    <property type="match status" value="1"/>
</dbReference>
<dbReference type="Pfam" id="PF00643">
    <property type="entry name" value="zf-B_box"/>
    <property type="match status" value="1"/>
</dbReference>
<feature type="repeat" description="Filamin" evidence="6">
    <location>
        <begin position="348"/>
        <end position="412"/>
    </location>
</feature>
<dbReference type="OMA" id="RGAMKIN"/>
<sequence length="686" mass="76556">MATPLSPLHGPKITDGLQTHLMCPIHLDILKRPKTLPCQHVVCEECIGQWINARGGQLFCPECHVAQPLPLNGAKGLPNNFKIASLCEFVESMMRVQDSSEVAACEEHLKKPVAQICLHCKVPVCEECIQVSHRSHKTVPIEEFLKVMGDPLPKLMGQAKNKLKEIFTVVEVLEKTRAELRENYELAKRETNDHVHKLMKMMTQAHVKMNGEIEKKYNEKEGALIAQLEMLSSARAEISELIGLQHHSEEESSMTKSVMTASGQQQWNKLNQMSQQDLQLAPRQNSVISVQWDKDLEIAIQRETLGEVVTKPVPNSHQSALSLSTSRAVLQSEVKIQLALRDAVGSPIETSDMSSLVATISAPGSFTGHVQFTQGEASAAIATFTPKYIGKYRIEVGLFGNPVKNSPLNLIAQPRGAMKINERCNFNQPHDIIQHDDNFYITDKGNHQVIIMDKQFKQVGKFLLPSDPAMAKFDPYAIAYTGKTFVVTDLKHKCVLEFTNSTYLQRFGQDFLSNPTGIACDKEGKVYVADGEKHCIVVFDQLRERIAVLGGPGATRGQFNNPWFIDVNSKGEVVVADFGNHRIQVVDPTKDTVTRLIDIHHNQKIWDVRGLAVDRNDNIYVTVRQNGNIRGWSTETVIAYSPEGVLLGSFGEGFNYARGMTIIEDEENMTVMVVDGANHRIKGYLM</sequence>
<dbReference type="SMART" id="SM00336">
    <property type="entry name" value="BBOX"/>
    <property type="match status" value="1"/>
</dbReference>
<dbReference type="GO" id="GO:0000209">
    <property type="term" value="P:protein polyubiquitination"/>
    <property type="evidence" value="ECO:0000318"/>
    <property type="project" value="GO_Central"/>
</dbReference>
<dbReference type="InterPro" id="IPR017907">
    <property type="entry name" value="Znf_RING_CS"/>
</dbReference>
<protein>
    <submittedName>
        <fullName evidence="11">Uncharacterized protein</fullName>
    </submittedName>
</protein>
<dbReference type="CDD" id="cd05819">
    <property type="entry name" value="NHL"/>
    <property type="match status" value="1"/>
</dbReference>
<evidence type="ECO:0000256" key="6">
    <source>
        <dbReference type="PROSITE-ProRule" id="PRU00087"/>
    </source>
</evidence>
<keyword evidence="12" id="KW-1185">Reference proteome</keyword>
<evidence type="ECO:0000256" key="5">
    <source>
        <dbReference type="PROSITE-ProRule" id="PRU00024"/>
    </source>
</evidence>
<dbReference type="InParanoid" id="A0A7M7HEY2"/>
<feature type="coiled-coil region" evidence="8">
    <location>
        <begin position="163"/>
        <end position="190"/>
    </location>
</feature>
<evidence type="ECO:0000256" key="7">
    <source>
        <dbReference type="PROSITE-ProRule" id="PRU00504"/>
    </source>
</evidence>
<reference evidence="12" key="1">
    <citation type="submission" date="2015-02" db="EMBL/GenBank/DDBJ databases">
        <title>Genome sequencing for Strongylocentrotus purpuratus.</title>
        <authorList>
            <person name="Murali S."/>
            <person name="Liu Y."/>
            <person name="Vee V."/>
            <person name="English A."/>
            <person name="Wang M."/>
            <person name="Skinner E."/>
            <person name="Han Y."/>
            <person name="Muzny D.M."/>
            <person name="Worley K.C."/>
            <person name="Gibbs R.A."/>
        </authorList>
    </citation>
    <scope>NUCLEOTIDE SEQUENCE</scope>
</reference>
<keyword evidence="1" id="KW-0479">Metal-binding</keyword>
<dbReference type="InterPro" id="IPR011042">
    <property type="entry name" value="6-blade_b-propeller_TolB-like"/>
</dbReference>
<dbReference type="Gene3D" id="2.120.10.30">
    <property type="entry name" value="TolB, C-terminal domain"/>
    <property type="match status" value="2"/>
</dbReference>
<dbReference type="InterPro" id="IPR014756">
    <property type="entry name" value="Ig_E-set"/>
</dbReference>
<reference evidence="11" key="2">
    <citation type="submission" date="2021-01" db="UniProtKB">
        <authorList>
            <consortium name="EnsemblMetazoa"/>
        </authorList>
    </citation>
    <scope>IDENTIFICATION</scope>
</reference>
<keyword evidence="4" id="KW-0862">Zinc</keyword>
<dbReference type="Proteomes" id="UP000007110">
    <property type="component" value="Unassembled WGS sequence"/>
</dbReference>
<dbReference type="Gene3D" id="3.30.160.60">
    <property type="entry name" value="Classic Zinc Finger"/>
    <property type="match status" value="1"/>
</dbReference>
<evidence type="ECO:0000313" key="11">
    <source>
        <dbReference type="EnsemblMetazoa" id="XP_011663517"/>
    </source>
</evidence>
<dbReference type="SMART" id="SM00184">
    <property type="entry name" value="RING"/>
    <property type="match status" value="1"/>
</dbReference>